<feature type="transmembrane region" description="Helical" evidence="1">
    <location>
        <begin position="35"/>
        <end position="61"/>
    </location>
</feature>
<sequence length="113" mass="13047">MQTFQSDTEDPHILTEQEFPALPPRRKLITWWMHLLMGILLLVVLAVFVTAVYITILTWTAQEPKATIDFAPGHILLLISGVLTASFLLLWAGWKHSITFSSYRLSLSFFYYF</sequence>
<reference evidence="3" key="1">
    <citation type="submission" date="2024-03" db="EMBL/GenBank/DDBJ databases">
        <title>Chitinophaga horti sp. nov., isolated from garden soil.</title>
        <authorList>
            <person name="Lee D.S."/>
            <person name="Han D.M."/>
            <person name="Baek J.H."/>
            <person name="Choi D.G."/>
            <person name="Jeon J.H."/>
            <person name="Jeon C.O."/>
        </authorList>
    </citation>
    <scope>NUCLEOTIDE SEQUENCE [LARGE SCALE GENOMIC DNA]</scope>
    <source>
        <strain evidence="3">GPA1</strain>
    </source>
</reference>
<gene>
    <name evidence="2" type="ORF">WJU16_23565</name>
</gene>
<evidence type="ECO:0000313" key="3">
    <source>
        <dbReference type="Proteomes" id="UP001485459"/>
    </source>
</evidence>
<evidence type="ECO:0000313" key="2">
    <source>
        <dbReference type="EMBL" id="WZN40945.1"/>
    </source>
</evidence>
<keyword evidence="1" id="KW-0472">Membrane</keyword>
<accession>A0ABZ2YNA9</accession>
<keyword evidence="3" id="KW-1185">Reference proteome</keyword>
<proteinExistence type="predicted"/>
<dbReference type="EMBL" id="CP149822">
    <property type="protein sequence ID" value="WZN40945.1"/>
    <property type="molecule type" value="Genomic_DNA"/>
</dbReference>
<dbReference type="Proteomes" id="UP001485459">
    <property type="component" value="Chromosome"/>
</dbReference>
<evidence type="ECO:0000256" key="1">
    <source>
        <dbReference type="SAM" id="Phobius"/>
    </source>
</evidence>
<organism evidence="2 3">
    <name type="scientific">Chitinophaga pollutisoli</name>
    <dbReference type="NCBI Taxonomy" id="3133966"/>
    <lineage>
        <taxon>Bacteria</taxon>
        <taxon>Pseudomonadati</taxon>
        <taxon>Bacteroidota</taxon>
        <taxon>Chitinophagia</taxon>
        <taxon>Chitinophagales</taxon>
        <taxon>Chitinophagaceae</taxon>
        <taxon>Chitinophaga</taxon>
    </lineage>
</organism>
<feature type="transmembrane region" description="Helical" evidence="1">
    <location>
        <begin position="73"/>
        <end position="94"/>
    </location>
</feature>
<keyword evidence="1" id="KW-1133">Transmembrane helix</keyword>
<name>A0ABZ2YNA9_9BACT</name>
<protein>
    <submittedName>
        <fullName evidence="2">Uncharacterized protein</fullName>
    </submittedName>
</protein>
<keyword evidence="1" id="KW-0812">Transmembrane</keyword>
<dbReference type="RefSeq" id="WP_341835809.1">
    <property type="nucleotide sequence ID" value="NZ_CP149822.1"/>
</dbReference>